<dbReference type="EMBL" id="JAPYKO010000019">
    <property type="protein sequence ID" value="MEI9405134.1"/>
    <property type="molecule type" value="Genomic_DNA"/>
</dbReference>
<keyword evidence="3" id="KW-1185">Reference proteome</keyword>
<dbReference type="RefSeq" id="WP_337095346.1">
    <property type="nucleotide sequence ID" value="NZ_JAPYKO010000019.1"/>
</dbReference>
<feature type="compositionally biased region" description="Polar residues" evidence="1">
    <location>
        <begin position="78"/>
        <end position="89"/>
    </location>
</feature>
<evidence type="ECO:0008006" key="4">
    <source>
        <dbReference type="Google" id="ProtNLM"/>
    </source>
</evidence>
<comment type="caution">
    <text evidence="2">The sequence shown here is derived from an EMBL/GenBank/DDBJ whole genome shotgun (WGS) entry which is preliminary data.</text>
</comment>
<feature type="compositionally biased region" description="Polar residues" evidence="1">
    <location>
        <begin position="97"/>
        <end position="110"/>
    </location>
</feature>
<reference evidence="2 3" key="1">
    <citation type="submission" date="2022-12" db="EMBL/GenBank/DDBJ databases">
        <authorList>
            <person name="Muema E."/>
        </authorList>
    </citation>
    <scope>NUCLEOTIDE SEQUENCE [LARGE SCALE GENOMIC DNA]</scope>
    <source>
        <strain evidence="3">1330</strain>
    </source>
</reference>
<evidence type="ECO:0000313" key="3">
    <source>
        <dbReference type="Proteomes" id="UP001366503"/>
    </source>
</evidence>
<feature type="compositionally biased region" description="Low complexity" evidence="1">
    <location>
        <begin position="1"/>
        <end position="18"/>
    </location>
</feature>
<proteinExistence type="predicted"/>
<dbReference type="Proteomes" id="UP001366503">
    <property type="component" value="Unassembled WGS sequence"/>
</dbReference>
<evidence type="ECO:0000313" key="2">
    <source>
        <dbReference type="EMBL" id="MEI9405134.1"/>
    </source>
</evidence>
<accession>A0ABU8KHF2</accession>
<protein>
    <recommendedName>
        <fullName evidence="4">Conjugal transfer protein TrbL</fullName>
    </recommendedName>
</protein>
<feature type="region of interest" description="Disordered" evidence="1">
    <location>
        <begin position="1"/>
        <end position="110"/>
    </location>
</feature>
<sequence>MSAAASPLRRAAAQASQSMKSTFTSGVNFAVESTGGSSTLGTLGGPAASANHPSFGRATQARAEAQSPPDWAKRMQRSQRLSHGVQTTAHAVRSGEANGSGTSISLSEGK</sequence>
<gene>
    <name evidence="2" type="ORF">O7A05_23655</name>
</gene>
<name>A0ABU8KHF2_9HYPH</name>
<organism evidence="2 3">
    <name type="scientific">Mesorhizobium argentiipisi</name>
    <dbReference type="NCBI Taxonomy" id="3015175"/>
    <lineage>
        <taxon>Bacteria</taxon>
        <taxon>Pseudomonadati</taxon>
        <taxon>Pseudomonadota</taxon>
        <taxon>Alphaproteobacteria</taxon>
        <taxon>Hyphomicrobiales</taxon>
        <taxon>Phyllobacteriaceae</taxon>
        <taxon>Mesorhizobium</taxon>
    </lineage>
</organism>
<evidence type="ECO:0000256" key="1">
    <source>
        <dbReference type="SAM" id="MobiDB-lite"/>
    </source>
</evidence>